<dbReference type="Proteomes" id="UP000663720">
    <property type="component" value="Chromosome"/>
</dbReference>
<evidence type="ECO:0000256" key="4">
    <source>
        <dbReference type="ARBA" id="ARBA00022490"/>
    </source>
</evidence>
<keyword evidence="9" id="KW-0238">DNA-binding</keyword>
<dbReference type="InterPro" id="IPR022637">
    <property type="entry name" value="DNA_polIII_beta_cen"/>
</dbReference>
<dbReference type="InterPro" id="IPR022634">
    <property type="entry name" value="DNA_polIII_beta_N"/>
</dbReference>
<dbReference type="GO" id="GO:0003887">
    <property type="term" value="F:DNA-directed DNA polymerase activity"/>
    <property type="evidence" value="ECO:0007669"/>
    <property type="project" value="UniProtKB-UniRule"/>
</dbReference>
<evidence type="ECO:0000259" key="13">
    <source>
        <dbReference type="Pfam" id="PF02768"/>
    </source>
</evidence>
<evidence type="ECO:0000256" key="1">
    <source>
        <dbReference type="ARBA" id="ARBA00004496"/>
    </source>
</evidence>
<sequence length="371" mass="42203">MKFIINKNDIKSILAKVQGITGRRTNLAITETVLIEALESSIKITATDLETGFEGEYPASVESQGIIAINAKKLYEIVRDFPTGDINIDEVENRWIQIGNHNIEYHIVGMNPEDYPDTPKFDNISFFEMDSASLKRMIEKTVIIVGASEDKRAHINGVYLDYLENKDNKLIKMISTDGSRLSLVDYIYDAKKAPFESGVLIPKKGLHEVSKFLDTQGRVYVGLKESQLVIKKDTEILTVRLLEGDFPRYAEIVARNQGYDIVVDRQLFLLMLKRMAILYSDDYKSVVFNFTENKLQVTATNPDIGESKEDMNIEYLGEPVEIAFNPKYFIETLNVIDDEFVNINLINGEKPCLLEGDKDKSYLSVIMPMRL</sequence>
<dbReference type="Pfam" id="PF02768">
    <property type="entry name" value="DNA_pol3_beta_3"/>
    <property type="match status" value="1"/>
</dbReference>
<dbReference type="SMART" id="SM00480">
    <property type="entry name" value="POL3Bc"/>
    <property type="match status" value="1"/>
</dbReference>
<dbReference type="SUPFAM" id="SSF55979">
    <property type="entry name" value="DNA clamp"/>
    <property type="match status" value="3"/>
</dbReference>
<dbReference type="NCBIfam" id="TIGR00663">
    <property type="entry name" value="dnan"/>
    <property type="match status" value="1"/>
</dbReference>
<evidence type="ECO:0000256" key="10">
    <source>
        <dbReference type="PIRNR" id="PIRNR000804"/>
    </source>
</evidence>
<dbReference type="Gene3D" id="3.10.150.10">
    <property type="entry name" value="DNA Polymerase III, subunit A, domain 2"/>
    <property type="match status" value="1"/>
</dbReference>
<dbReference type="GO" id="GO:0006271">
    <property type="term" value="P:DNA strand elongation involved in DNA replication"/>
    <property type="evidence" value="ECO:0007669"/>
    <property type="project" value="TreeGrafter"/>
</dbReference>
<evidence type="ECO:0000256" key="2">
    <source>
        <dbReference type="ARBA" id="ARBA00010752"/>
    </source>
</evidence>
<evidence type="ECO:0000259" key="11">
    <source>
        <dbReference type="Pfam" id="PF00712"/>
    </source>
</evidence>
<dbReference type="GO" id="GO:0009360">
    <property type="term" value="C:DNA polymerase III complex"/>
    <property type="evidence" value="ECO:0007669"/>
    <property type="project" value="InterPro"/>
</dbReference>
<keyword evidence="7 10" id="KW-0235">DNA replication</keyword>
<evidence type="ECO:0000256" key="9">
    <source>
        <dbReference type="ARBA" id="ARBA00023125"/>
    </source>
</evidence>
<evidence type="ECO:0000256" key="3">
    <source>
        <dbReference type="ARBA" id="ARBA00021035"/>
    </source>
</evidence>
<keyword evidence="15" id="KW-1185">Reference proteome</keyword>
<evidence type="ECO:0000256" key="5">
    <source>
        <dbReference type="ARBA" id="ARBA00022679"/>
    </source>
</evidence>
<evidence type="ECO:0000313" key="15">
    <source>
        <dbReference type="Proteomes" id="UP000663720"/>
    </source>
</evidence>
<keyword evidence="6 10" id="KW-0548">Nucleotidyltransferase</keyword>
<dbReference type="InterPro" id="IPR046938">
    <property type="entry name" value="DNA_clamp_sf"/>
</dbReference>
<reference evidence="14" key="1">
    <citation type="journal article" date="2021" name="Microb. Physiol.">
        <title>Proteogenomic Insights into the Physiology of Marine, Sulfate-Reducing, Filamentous Desulfonema limicola and Desulfonema magnum.</title>
        <authorList>
            <person name="Schnaars V."/>
            <person name="Wohlbrand L."/>
            <person name="Scheve S."/>
            <person name="Hinrichs C."/>
            <person name="Reinhardt R."/>
            <person name="Rabus R."/>
        </authorList>
    </citation>
    <scope>NUCLEOTIDE SEQUENCE</scope>
    <source>
        <strain evidence="14">5ac10</strain>
    </source>
</reference>
<dbReference type="InterPro" id="IPR022635">
    <property type="entry name" value="DNA_polIII_beta_C"/>
</dbReference>
<dbReference type="GO" id="GO:0005737">
    <property type="term" value="C:cytoplasm"/>
    <property type="evidence" value="ECO:0007669"/>
    <property type="project" value="UniProtKB-SubCell"/>
</dbReference>
<comment type="similarity">
    <text evidence="2 10">Belongs to the beta sliding clamp family.</text>
</comment>
<dbReference type="InterPro" id="IPR001001">
    <property type="entry name" value="DNA_polIII_beta"/>
</dbReference>
<dbReference type="PIRSF" id="PIRSF000804">
    <property type="entry name" value="DNA_pol_III_b"/>
    <property type="match status" value="1"/>
</dbReference>
<proteinExistence type="inferred from homology"/>
<comment type="function">
    <text evidence="10">Confers DNA tethering and processivity to DNA polymerases and other proteins. Acts as a clamp, forming a ring around DNA (a reaction catalyzed by the clamp-loading complex) which diffuses in an ATP-independent manner freely and bidirectionally along dsDNA. Initially characterized for its ability to contact the catalytic subunit of DNA polymerase III (Pol III), a complex, multichain enzyme responsible for most of the replicative synthesis in bacteria; Pol III exhibits 3'-5' exonuclease proofreading activity. The beta chain is required for initiation of replication as well as for processivity of DNA replication.</text>
</comment>
<feature type="domain" description="DNA polymerase III beta sliding clamp N-terminal" evidence="11">
    <location>
        <begin position="1"/>
        <end position="117"/>
    </location>
</feature>
<organism evidence="14 15">
    <name type="scientific">Desulfonema limicola</name>
    <dbReference type="NCBI Taxonomy" id="45656"/>
    <lineage>
        <taxon>Bacteria</taxon>
        <taxon>Pseudomonadati</taxon>
        <taxon>Thermodesulfobacteriota</taxon>
        <taxon>Desulfobacteria</taxon>
        <taxon>Desulfobacterales</taxon>
        <taxon>Desulfococcaceae</taxon>
        <taxon>Desulfonema</taxon>
    </lineage>
</organism>
<dbReference type="Gene3D" id="3.70.10.10">
    <property type="match status" value="1"/>
</dbReference>
<keyword evidence="4 10" id="KW-0963">Cytoplasm</keyword>
<dbReference type="EMBL" id="CP061799">
    <property type="protein sequence ID" value="QTA78053.1"/>
    <property type="molecule type" value="Genomic_DNA"/>
</dbReference>
<feature type="domain" description="DNA polymerase III beta sliding clamp central" evidence="12">
    <location>
        <begin position="129"/>
        <end position="247"/>
    </location>
</feature>
<evidence type="ECO:0000256" key="8">
    <source>
        <dbReference type="ARBA" id="ARBA00022932"/>
    </source>
</evidence>
<dbReference type="GO" id="GO:0008408">
    <property type="term" value="F:3'-5' exonuclease activity"/>
    <property type="evidence" value="ECO:0007669"/>
    <property type="project" value="InterPro"/>
</dbReference>
<name>A0A975B3E6_9BACT</name>
<dbReference type="PANTHER" id="PTHR30478:SF0">
    <property type="entry name" value="BETA SLIDING CLAMP"/>
    <property type="match status" value="1"/>
</dbReference>
<dbReference type="GO" id="GO:0003677">
    <property type="term" value="F:DNA binding"/>
    <property type="evidence" value="ECO:0007669"/>
    <property type="project" value="UniProtKB-UniRule"/>
</dbReference>
<evidence type="ECO:0000313" key="14">
    <source>
        <dbReference type="EMBL" id="QTA78053.1"/>
    </source>
</evidence>
<accession>A0A975B3E6</accession>
<dbReference type="Pfam" id="PF02767">
    <property type="entry name" value="DNA_pol3_beta_2"/>
    <property type="match status" value="1"/>
</dbReference>
<dbReference type="Pfam" id="PF00712">
    <property type="entry name" value="DNA_pol3_beta"/>
    <property type="match status" value="1"/>
</dbReference>
<evidence type="ECO:0000259" key="12">
    <source>
        <dbReference type="Pfam" id="PF02767"/>
    </source>
</evidence>
<protein>
    <recommendedName>
        <fullName evidence="3 10">Beta sliding clamp</fullName>
    </recommendedName>
</protein>
<gene>
    <name evidence="14" type="primary">dnaN</name>
    <name evidence="14" type="ORF">dnl_02620</name>
</gene>
<evidence type="ECO:0000256" key="7">
    <source>
        <dbReference type="ARBA" id="ARBA00022705"/>
    </source>
</evidence>
<dbReference type="RefSeq" id="WP_207689955.1">
    <property type="nucleotide sequence ID" value="NZ_CP061799.1"/>
</dbReference>
<dbReference type="KEGG" id="dli:dnl_02620"/>
<comment type="subunit">
    <text evidence="10">Forms a ring-shaped head-to-tail homodimer around DNA.</text>
</comment>
<keyword evidence="5 10" id="KW-0808">Transferase</keyword>
<dbReference type="CDD" id="cd00140">
    <property type="entry name" value="beta_clamp"/>
    <property type="match status" value="1"/>
</dbReference>
<dbReference type="PANTHER" id="PTHR30478">
    <property type="entry name" value="DNA POLYMERASE III SUBUNIT BETA"/>
    <property type="match status" value="1"/>
</dbReference>
<keyword evidence="8 10" id="KW-0239">DNA-directed DNA polymerase</keyword>
<dbReference type="AlphaFoldDB" id="A0A975B3E6"/>
<comment type="subcellular location">
    <subcellularLocation>
        <location evidence="1 10">Cytoplasm</location>
    </subcellularLocation>
</comment>
<evidence type="ECO:0000256" key="6">
    <source>
        <dbReference type="ARBA" id="ARBA00022695"/>
    </source>
</evidence>
<feature type="domain" description="DNA polymerase III beta sliding clamp C-terminal" evidence="13">
    <location>
        <begin position="255"/>
        <end position="370"/>
    </location>
</feature>